<evidence type="ECO:0000313" key="2">
    <source>
        <dbReference type="EMBL" id="RCX16720.1"/>
    </source>
</evidence>
<name>A0A369B5C6_9BACL</name>
<feature type="domain" description="GyrI-like small molecule binding" evidence="1">
    <location>
        <begin position="139"/>
        <end position="212"/>
    </location>
</feature>
<dbReference type="Proteomes" id="UP000253090">
    <property type="component" value="Unassembled WGS sequence"/>
</dbReference>
<proteinExistence type="predicted"/>
<dbReference type="InterPro" id="IPR029442">
    <property type="entry name" value="GyrI-like"/>
</dbReference>
<dbReference type="InterPro" id="IPR008319">
    <property type="entry name" value="GyrI-like_CCH_Lin2189-like"/>
</dbReference>
<comment type="caution">
    <text evidence="2">The sequence shown here is derived from an EMBL/GenBank/DDBJ whole genome shotgun (WGS) entry which is preliminary data.</text>
</comment>
<organism evidence="2 3">
    <name type="scientific">Fontibacillus phaseoli</name>
    <dbReference type="NCBI Taxonomy" id="1416533"/>
    <lineage>
        <taxon>Bacteria</taxon>
        <taxon>Bacillati</taxon>
        <taxon>Bacillota</taxon>
        <taxon>Bacilli</taxon>
        <taxon>Bacillales</taxon>
        <taxon>Paenibacillaceae</taxon>
        <taxon>Fontibacillus</taxon>
    </lineage>
</organism>
<reference evidence="2 3" key="1">
    <citation type="submission" date="2018-07" db="EMBL/GenBank/DDBJ databases">
        <title>Genomic Encyclopedia of Type Strains, Phase III (KMG-III): the genomes of soil and plant-associated and newly described type strains.</title>
        <authorList>
            <person name="Whitman W."/>
        </authorList>
    </citation>
    <scope>NUCLEOTIDE SEQUENCE [LARGE SCALE GENOMIC DNA]</scope>
    <source>
        <strain evidence="2 3">CECT 8333</strain>
    </source>
</reference>
<dbReference type="EMBL" id="QPJW01000011">
    <property type="protein sequence ID" value="RCX16720.1"/>
    <property type="molecule type" value="Genomic_DNA"/>
</dbReference>
<dbReference type="Pfam" id="PF06445">
    <property type="entry name" value="GyrI-like"/>
    <property type="match status" value="1"/>
</dbReference>
<sequence length="213" mass="24235">MKQQTGKLDLTKADTAYYTAARHPEYLTLPPYNYLALTGYGSPDSKAFATATESLYKLAYGIKGIYKQTGEDFVVAKLEGLWWVESKVDSFKDALAVPREEWHWKLLIRQPDYVTAEAVEKARNQALAKQGQTSPGTSEKLHQVAFENMEEGSCVQMLHQGPFTDEPRTLAQIHSYIEEHGFTPVGKHHEIYLSDYRKTAPDRLRTILRQPVK</sequence>
<gene>
    <name evidence="2" type="ORF">DFP94_11167</name>
</gene>
<dbReference type="PIRSF" id="PIRSF031644">
    <property type="entry name" value="UCP031644"/>
    <property type="match status" value="1"/>
</dbReference>
<dbReference type="InterPro" id="IPR011256">
    <property type="entry name" value="Reg_factor_effector_dom_sf"/>
</dbReference>
<evidence type="ECO:0000259" key="1">
    <source>
        <dbReference type="Pfam" id="PF06445"/>
    </source>
</evidence>
<dbReference type="RefSeq" id="WP_114498300.1">
    <property type="nucleotide sequence ID" value="NZ_QPJW01000011.1"/>
</dbReference>
<dbReference type="OrthoDB" id="4772335at2"/>
<dbReference type="SUPFAM" id="SSF55136">
    <property type="entry name" value="Probable bacterial effector-binding domain"/>
    <property type="match status" value="1"/>
</dbReference>
<accession>A0A369B5C6</accession>
<dbReference type="AlphaFoldDB" id="A0A369B5C6"/>
<dbReference type="Gene3D" id="3.20.80.10">
    <property type="entry name" value="Regulatory factor, effector binding domain"/>
    <property type="match status" value="1"/>
</dbReference>
<protein>
    <recommendedName>
        <fullName evidence="1">GyrI-like small molecule binding domain-containing protein</fullName>
    </recommendedName>
</protein>
<keyword evidence="3" id="KW-1185">Reference proteome</keyword>
<evidence type="ECO:0000313" key="3">
    <source>
        <dbReference type="Proteomes" id="UP000253090"/>
    </source>
</evidence>